<keyword evidence="1" id="KW-0812">Transmembrane</keyword>
<organism evidence="2 3">
    <name type="scientific">Mesorhizobium australicum</name>
    <dbReference type="NCBI Taxonomy" id="536018"/>
    <lineage>
        <taxon>Bacteria</taxon>
        <taxon>Pseudomonadati</taxon>
        <taxon>Pseudomonadota</taxon>
        <taxon>Alphaproteobacteria</taxon>
        <taxon>Hyphomicrobiales</taxon>
        <taxon>Phyllobacteriaceae</taxon>
        <taxon>Mesorhizobium</taxon>
    </lineage>
</organism>
<dbReference type="RefSeq" id="WP_085464652.1">
    <property type="nucleotide sequence ID" value="NZ_FXBL01000004.1"/>
</dbReference>
<name>A0A1X7NVU9_9HYPH</name>
<evidence type="ECO:0000256" key="1">
    <source>
        <dbReference type="SAM" id="Phobius"/>
    </source>
</evidence>
<keyword evidence="1" id="KW-0472">Membrane</keyword>
<evidence type="ECO:0000313" key="3">
    <source>
        <dbReference type="Proteomes" id="UP000193083"/>
    </source>
</evidence>
<dbReference type="AlphaFoldDB" id="A0A1X7NVU9"/>
<evidence type="ECO:0000313" key="2">
    <source>
        <dbReference type="EMBL" id="SMH42467.1"/>
    </source>
</evidence>
<accession>A0A1X7NVU9</accession>
<reference evidence="3" key="1">
    <citation type="submission" date="2017-04" db="EMBL/GenBank/DDBJ databases">
        <authorList>
            <person name="Varghese N."/>
            <person name="Submissions S."/>
        </authorList>
    </citation>
    <scope>NUCLEOTIDE SEQUENCE [LARGE SCALE GENOMIC DNA]</scope>
    <source>
        <strain evidence="3">B5P</strain>
    </source>
</reference>
<gene>
    <name evidence="2" type="ORF">SAMN02982922_2743</name>
</gene>
<proteinExistence type="predicted"/>
<keyword evidence="1" id="KW-1133">Transmembrane helix</keyword>
<dbReference type="OrthoDB" id="2059848at2"/>
<sequence length="150" mass="15533">MALSADRNTARAAGDVLVQGMAASVLVYAGALVMRNAAGYLTKGATATGSVGVGRAEERKTGGANAGDEKLKVRPGSYWFKNSTSTDAITVAEIGDVCFIVDDEQVAKTNGTNTRSPAGFVEDVDATKGVLVRFDEVLTRSYVEGIANPA</sequence>
<keyword evidence="3" id="KW-1185">Reference proteome</keyword>
<protein>
    <submittedName>
        <fullName evidence="2">Uncharacterized protein</fullName>
    </submittedName>
</protein>
<dbReference type="Proteomes" id="UP000193083">
    <property type="component" value="Unassembled WGS sequence"/>
</dbReference>
<dbReference type="EMBL" id="FXBL01000004">
    <property type="protein sequence ID" value="SMH42467.1"/>
    <property type="molecule type" value="Genomic_DNA"/>
</dbReference>
<feature type="transmembrane region" description="Helical" evidence="1">
    <location>
        <begin position="16"/>
        <end position="34"/>
    </location>
</feature>